<reference evidence="2" key="1">
    <citation type="journal article" date="2021" name="PeerJ">
        <title>Extensive microbial diversity within the chicken gut microbiome revealed by metagenomics and culture.</title>
        <authorList>
            <person name="Gilroy R."/>
            <person name="Ravi A."/>
            <person name="Getino M."/>
            <person name="Pursley I."/>
            <person name="Horton D.L."/>
            <person name="Alikhan N.F."/>
            <person name="Baker D."/>
            <person name="Gharbi K."/>
            <person name="Hall N."/>
            <person name="Watson M."/>
            <person name="Adriaenssens E.M."/>
            <person name="Foster-Nyarko E."/>
            <person name="Jarju S."/>
            <person name="Secka A."/>
            <person name="Antonio M."/>
            <person name="Oren A."/>
            <person name="Chaudhuri R.R."/>
            <person name="La Ragione R."/>
            <person name="Hildebrand F."/>
            <person name="Pallen M.J."/>
        </authorList>
    </citation>
    <scope>NUCLEOTIDE SEQUENCE</scope>
    <source>
        <strain evidence="2">23274</strain>
    </source>
</reference>
<name>A0A9D1UYT8_9BACT</name>
<gene>
    <name evidence="2" type="ORF">H9863_02370</name>
</gene>
<keyword evidence="1" id="KW-0732">Signal</keyword>
<protein>
    <submittedName>
        <fullName evidence="2">Uncharacterized protein</fullName>
    </submittedName>
</protein>
<proteinExistence type="predicted"/>
<feature type="signal peptide" evidence="1">
    <location>
        <begin position="1"/>
        <end position="21"/>
    </location>
</feature>
<sequence length="217" mass="25054">MKKQLLFLFALVVAMGTNVQAQSLKKLYPADAEVVITPLPFAWEKCTPYLDPVVDFTWEKGKGLPLFSYRDLNGLLKNESEEDFAYVFRHFELPAEGVELLAVAVERSYFIRHLLLVYKDGVLTDWLEAGFCSNDNIAMKQWKVEADGTVEIYSLKVLGDRSVLFDDNFGSIRVQREDDTYQIDAKGKFKRLEKVKYDARDYAKADLQNKELNIWDM</sequence>
<accession>A0A9D1UYT8</accession>
<organism evidence="2 3">
    <name type="scientific">Candidatus Odoribacter faecigallinarum</name>
    <dbReference type="NCBI Taxonomy" id="2838706"/>
    <lineage>
        <taxon>Bacteria</taxon>
        <taxon>Pseudomonadati</taxon>
        <taxon>Bacteroidota</taxon>
        <taxon>Bacteroidia</taxon>
        <taxon>Bacteroidales</taxon>
        <taxon>Odoribacteraceae</taxon>
        <taxon>Odoribacter</taxon>
    </lineage>
</organism>
<evidence type="ECO:0000256" key="1">
    <source>
        <dbReference type="SAM" id="SignalP"/>
    </source>
</evidence>
<comment type="caution">
    <text evidence="2">The sequence shown here is derived from an EMBL/GenBank/DDBJ whole genome shotgun (WGS) entry which is preliminary data.</text>
</comment>
<dbReference type="Proteomes" id="UP000824202">
    <property type="component" value="Unassembled WGS sequence"/>
</dbReference>
<evidence type="ECO:0000313" key="3">
    <source>
        <dbReference type="Proteomes" id="UP000824202"/>
    </source>
</evidence>
<dbReference type="AlphaFoldDB" id="A0A9D1UYT8"/>
<dbReference type="EMBL" id="DXFT01000046">
    <property type="protein sequence ID" value="HIX02947.1"/>
    <property type="molecule type" value="Genomic_DNA"/>
</dbReference>
<feature type="chain" id="PRO_5039439443" evidence="1">
    <location>
        <begin position="22"/>
        <end position="217"/>
    </location>
</feature>
<evidence type="ECO:0000313" key="2">
    <source>
        <dbReference type="EMBL" id="HIX02947.1"/>
    </source>
</evidence>
<reference evidence="2" key="2">
    <citation type="submission" date="2021-04" db="EMBL/GenBank/DDBJ databases">
        <authorList>
            <person name="Gilroy R."/>
        </authorList>
    </citation>
    <scope>NUCLEOTIDE SEQUENCE</scope>
    <source>
        <strain evidence="2">23274</strain>
    </source>
</reference>